<organism evidence="2 3">
    <name type="scientific">Ciona savignyi</name>
    <name type="common">Pacific transparent sea squirt</name>
    <dbReference type="NCBI Taxonomy" id="51511"/>
    <lineage>
        <taxon>Eukaryota</taxon>
        <taxon>Metazoa</taxon>
        <taxon>Chordata</taxon>
        <taxon>Tunicata</taxon>
        <taxon>Ascidiacea</taxon>
        <taxon>Phlebobranchia</taxon>
        <taxon>Cionidae</taxon>
        <taxon>Ciona</taxon>
    </lineage>
</organism>
<evidence type="ECO:0000313" key="3">
    <source>
        <dbReference type="Proteomes" id="UP000007875"/>
    </source>
</evidence>
<proteinExistence type="predicted"/>
<protein>
    <recommendedName>
        <fullName evidence="1">Ig-like domain-containing protein</fullName>
    </recommendedName>
</protein>
<accession>H2YB73</accession>
<reference evidence="3" key="1">
    <citation type="submission" date="2003-08" db="EMBL/GenBank/DDBJ databases">
        <authorList>
            <person name="Birren B."/>
            <person name="Nusbaum C."/>
            <person name="Abebe A."/>
            <person name="Abouelleil A."/>
            <person name="Adekoya E."/>
            <person name="Ait-zahra M."/>
            <person name="Allen N."/>
            <person name="Allen T."/>
            <person name="An P."/>
            <person name="Anderson M."/>
            <person name="Anderson S."/>
            <person name="Arachchi H."/>
            <person name="Armbruster J."/>
            <person name="Bachantsang P."/>
            <person name="Baldwin J."/>
            <person name="Barry A."/>
            <person name="Bayul T."/>
            <person name="Blitshsteyn B."/>
            <person name="Bloom T."/>
            <person name="Blye J."/>
            <person name="Boguslavskiy L."/>
            <person name="Borowsky M."/>
            <person name="Boukhgalter B."/>
            <person name="Brunache A."/>
            <person name="Butler J."/>
            <person name="Calixte N."/>
            <person name="Calvo S."/>
            <person name="Camarata J."/>
            <person name="Campo K."/>
            <person name="Chang J."/>
            <person name="Cheshatsang Y."/>
            <person name="Citroen M."/>
            <person name="Collymore A."/>
            <person name="Considine T."/>
            <person name="Cook A."/>
            <person name="Cooke P."/>
            <person name="Corum B."/>
            <person name="Cuomo C."/>
            <person name="David R."/>
            <person name="Dawoe T."/>
            <person name="Degray S."/>
            <person name="Dodge S."/>
            <person name="Dooley K."/>
            <person name="Dorje P."/>
            <person name="Dorjee K."/>
            <person name="Dorris L."/>
            <person name="Duffey N."/>
            <person name="Dupes A."/>
            <person name="Elkins T."/>
            <person name="Engels R."/>
            <person name="Erickson J."/>
            <person name="Farina A."/>
            <person name="Faro S."/>
            <person name="Ferreira P."/>
            <person name="Fischer H."/>
            <person name="Fitzgerald M."/>
            <person name="Foley K."/>
            <person name="Gage D."/>
            <person name="Galagan J."/>
            <person name="Gearin G."/>
            <person name="Gnerre S."/>
            <person name="Gnirke A."/>
            <person name="Goyette A."/>
            <person name="Graham J."/>
            <person name="Grandbois E."/>
            <person name="Gyaltsen K."/>
            <person name="Hafez N."/>
            <person name="Hagopian D."/>
            <person name="Hagos B."/>
            <person name="Hall J."/>
            <person name="Hatcher B."/>
            <person name="Heller A."/>
            <person name="Higgins H."/>
            <person name="Honan T."/>
            <person name="Horn A."/>
            <person name="Houde N."/>
            <person name="Hughes L."/>
            <person name="Hulme W."/>
            <person name="Husby E."/>
            <person name="Iliev I."/>
            <person name="Jaffe D."/>
            <person name="Jones C."/>
            <person name="Kamal M."/>
            <person name="Kamat A."/>
            <person name="Kamvysselis M."/>
            <person name="Karlsson E."/>
            <person name="Kells C."/>
            <person name="Kieu A."/>
            <person name="Kisner P."/>
            <person name="Kodira C."/>
            <person name="Kulbokas E."/>
            <person name="Labutti K."/>
            <person name="Lama D."/>
            <person name="Landers T."/>
            <person name="Leger J."/>
            <person name="Levine S."/>
            <person name="Lewis D."/>
            <person name="Lewis T."/>
            <person name="Lindblad-toh K."/>
            <person name="Liu X."/>
            <person name="Lokyitsang T."/>
            <person name="Lokyitsang Y."/>
            <person name="Lucien O."/>
            <person name="Lui A."/>
            <person name="Ma L.J."/>
            <person name="Mabbitt R."/>
            <person name="Macdonald J."/>
            <person name="Maclean C."/>
            <person name="Major J."/>
            <person name="Manning J."/>
            <person name="Marabella R."/>
            <person name="Maru K."/>
            <person name="Matthews C."/>
            <person name="Mauceli E."/>
            <person name="Mccarthy M."/>
            <person name="Mcdonough S."/>
            <person name="Mcghee T."/>
            <person name="Meldrim J."/>
            <person name="Meneus L."/>
            <person name="Mesirov J."/>
            <person name="Mihalev A."/>
            <person name="Mihova T."/>
            <person name="Mikkelsen T."/>
            <person name="Mlenga V."/>
            <person name="Moru K."/>
            <person name="Mozes J."/>
            <person name="Mulrain L."/>
            <person name="Munson G."/>
            <person name="Naylor J."/>
            <person name="Newes C."/>
            <person name="Nguyen C."/>
            <person name="Nguyen N."/>
            <person name="Nguyen T."/>
            <person name="Nicol R."/>
            <person name="Nielsen C."/>
            <person name="Nizzari M."/>
            <person name="Norbu C."/>
            <person name="Norbu N."/>
            <person name="O'donnell P."/>
            <person name="Okoawo O."/>
            <person name="O'leary S."/>
            <person name="Omotosho B."/>
            <person name="O'neill K."/>
            <person name="Osman S."/>
            <person name="Parker S."/>
            <person name="Perrin D."/>
            <person name="Phunkhang P."/>
            <person name="Piqani B."/>
            <person name="Purcell S."/>
            <person name="Rachupka T."/>
            <person name="Ramasamy U."/>
            <person name="Rameau R."/>
            <person name="Ray V."/>
            <person name="Raymond C."/>
            <person name="Retta R."/>
            <person name="Richardson S."/>
            <person name="Rise C."/>
            <person name="Rodriguez J."/>
            <person name="Rogers J."/>
            <person name="Rogov P."/>
            <person name="Rutman M."/>
            <person name="Schupbach R."/>
            <person name="Seaman C."/>
            <person name="Settipalli S."/>
            <person name="Sharpe T."/>
            <person name="Sheridan J."/>
            <person name="Sherpa N."/>
            <person name="Shi J."/>
            <person name="Smirnov S."/>
            <person name="Smith C."/>
            <person name="Sougnez C."/>
            <person name="Spencer B."/>
            <person name="Stalker J."/>
            <person name="Stange-thomann N."/>
            <person name="Stavropoulos S."/>
            <person name="Stetson K."/>
            <person name="Stone C."/>
            <person name="Stone S."/>
            <person name="Stubbs M."/>
            <person name="Talamas J."/>
            <person name="Tchuinga P."/>
            <person name="Tenzing P."/>
            <person name="Tesfaye S."/>
            <person name="Theodore J."/>
            <person name="Thoulutsang Y."/>
            <person name="Topham K."/>
            <person name="Towey S."/>
            <person name="Tsamla T."/>
            <person name="Tsomo N."/>
            <person name="Vallee D."/>
            <person name="Vassiliev H."/>
            <person name="Venkataraman V."/>
            <person name="Vinson J."/>
            <person name="Vo A."/>
            <person name="Wade C."/>
            <person name="Wang S."/>
            <person name="Wangchuk T."/>
            <person name="Wangdi T."/>
            <person name="Whittaker C."/>
            <person name="Wilkinson J."/>
            <person name="Wu Y."/>
            <person name="Wyman D."/>
            <person name="Yadav S."/>
            <person name="Yang S."/>
            <person name="Yang X."/>
            <person name="Yeager S."/>
            <person name="Yee E."/>
            <person name="Young G."/>
            <person name="Zainoun J."/>
            <person name="Zembeck L."/>
            <person name="Zimmer A."/>
            <person name="Zody M."/>
            <person name="Lander E."/>
        </authorList>
    </citation>
    <scope>NUCLEOTIDE SEQUENCE [LARGE SCALE GENOMIC DNA]</scope>
</reference>
<keyword evidence="3" id="KW-1185">Reference proteome</keyword>
<dbReference type="HOGENOM" id="CLU_1997621_0_0_1"/>
<dbReference type="Proteomes" id="UP000007875">
    <property type="component" value="Unassembled WGS sequence"/>
</dbReference>
<reference evidence="2" key="2">
    <citation type="submission" date="2025-08" db="UniProtKB">
        <authorList>
            <consortium name="Ensembl"/>
        </authorList>
    </citation>
    <scope>IDENTIFICATION</scope>
</reference>
<reference evidence="2" key="3">
    <citation type="submission" date="2025-09" db="UniProtKB">
        <authorList>
            <consortium name="Ensembl"/>
        </authorList>
    </citation>
    <scope>IDENTIFICATION</scope>
</reference>
<evidence type="ECO:0000259" key="1">
    <source>
        <dbReference type="PROSITE" id="PS50835"/>
    </source>
</evidence>
<sequence length="125" mass="13737">AAIASLDIHKANDLPTLFRTLLQENTSLPVTATGFVIECSADLTSPESAHEGLDIRFEWSRDETPIAISSTKYLIQSREIRSALGHVRLLSSLRFVDIARGRDDATFRCQLVNTTTATGFVSSLE</sequence>
<dbReference type="InParanoid" id="H2YB73"/>
<dbReference type="Ensembl" id="ENSCSAVT00000002612.1">
    <property type="protein sequence ID" value="ENSCSAVP00000002571.1"/>
    <property type="gene ID" value="ENSCSAVG00000001515.1"/>
</dbReference>
<name>H2YB73_CIOSA</name>
<evidence type="ECO:0000313" key="2">
    <source>
        <dbReference type="Ensembl" id="ENSCSAVP00000002571.1"/>
    </source>
</evidence>
<dbReference type="AlphaFoldDB" id="H2YB73"/>
<dbReference type="PROSITE" id="PS50835">
    <property type="entry name" value="IG_LIKE"/>
    <property type="match status" value="1"/>
</dbReference>
<dbReference type="InterPro" id="IPR007110">
    <property type="entry name" value="Ig-like_dom"/>
</dbReference>
<feature type="domain" description="Ig-like" evidence="1">
    <location>
        <begin position="15"/>
        <end position="122"/>
    </location>
</feature>